<feature type="compositionally biased region" description="Basic and acidic residues" evidence="1">
    <location>
        <begin position="1"/>
        <end position="13"/>
    </location>
</feature>
<dbReference type="Gene3D" id="3.30.160.60">
    <property type="entry name" value="Classic Zinc Finger"/>
    <property type="match status" value="2"/>
</dbReference>
<dbReference type="SUPFAM" id="SSF57667">
    <property type="entry name" value="beta-beta-alpha zinc fingers"/>
    <property type="match status" value="2"/>
</dbReference>
<dbReference type="InterPro" id="IPR036236">
    <property type="entry name" value="Znf_C2H2_sf"/>
</dbReference>
<evidence type="ECO:0000259" key="2">
    <source>
        <dbReference type="SMART" id="SM00355"/>
    </source>
</evidence>
<comment type="caution">
    <text evidence="4">The sequence shown here is derived from an EMBL/GenBank/DDBJ whole genome shotgun (WGS) entry which is preliminary data.</text>
</comment>
<dbReference type="GO" id="GO:0008270">
    <property type="term" value="F:zinc ion binding"/>
    <property type="evidence" value="ECO:0007669"/>
    <property type="project" value="InterPro"/>
</dbReference>
<proteinExistence type="predicted"/>
<dbReference type="OrthoDB" id="10009287at2759"/>
<dbReference type="PANTHER" id="PTHR47487">
    <property type="entry name" value="OS06G0651300 PROTEIN-RELATED"/>
    <property type="match status" value="1"/>
</dbReference>
<evidence type="ECO:0008006" key="6">
    <source>
        <dbReference type="Google" id="ProtNLM"/>
    </source>
</evidence>
<feature type="region of interest" description="Disordered" evidence="1">
    <location>
        <begin position="496"/>
        <end position="517"/>
    </location>
</feature>
<feature type="domain" description="C2H2-type" evidence="2">
    <location>
        <begin position="259"/>
        <end position="283"/>
    </location>
</feature>
<evidence type="ECO:0000259" key="3">
    <source>
        <dbReference type="SMART" id="SM00451"/>
    </source>
</evidence>
<dbReference type="AlphaFoldDB" id="A0A6G1CHP9"/>
<feature type="domain" description="C2H2-type" evidence="2">
    <location>
        <begin position="344"/>
        <end position="368"/>
    </location>
</feature>
<dbReference type="EMBL" id="SPHZ02000009">
    <property type="protein sequence ID" value="KAF0899656.1"/>
    <property type="molecule type" value="Genomic_DNA"/>
</dbReference>
<reference evidence="4 5" key="1">
    <citation type="submission" date="2019-11" db="EMBL/GenBank/DDBJ databases">
        <title>Whole genome sequence of Oryza granulata.</title>
        <authorList>
            <person name="Li W."/>
        </authorList>
    </citation>
    <scope>NUCLEOTIDE SEQUENCE [LARGE SCALE GENOMIC DNA]</scope>
    <source>
        <strain evidence="5">cv. Menghai</strain>
        <tissue evidence="4">Leaf</tissue>
    </source>
</reference>
<protein>
    <recommendedName>
        <fullName evidence="6">C2H2-type domain-containing protein</fullName>
    </recommendedName>
</protein>
<feature type="domain" description="C2H2-type" evidence="2">
    <location>
        <begin position="573"/>
        <end position="597"/>
    </location>
</feature>
<feature type="domain" description="U1-type" evidence="3">
    <location>
        <begin position="256"/>
        <end position="290"/>
    </location>
</feature>
<feature type="domain" description="C2H2-type" evidence="2">
    <location>
        <begin position="177"/>
        <end position="201"/>
    </location>
</feature>
<dbReference type="SMART" id="SM00355">
    <property type="entry name" value="ZnF_C2H2"/>
    <property type="match status" value="4"/>
</dbReference>
<feature type="domain" description="U1-type" evidence="3">
    <location>
        <begin position="341"/>
        <end position="375"/>
    </location>
</feature>
<dbReference type="PANTHER" id="PTHR47487:SF2">
    <property type="entry name" value="C2H2-TYPE DOMAIN-CONTAINING PROTEIN"/>
    <property type="match status" value="1"/>
</dbReference>
<evidence type="ECO:0000313" key="4">
    <source>
        <dbReference type="EMBL" id="KAF0899656.1"/>
    </source>
</evidence>
<keyword evidence="5" id="KW-1185">Reference proteome</keyword>
<feature type="compositionally biased region" description="Low complexity" evidence="1">
    <location>
        <begin position="57"/>
        <end position="66"/>
    </location>
</feature>
<dbReference type="SMART" id="SM00451">
    <property type="entry name" value="ZnF_U1"/>
    <property type="match status" value="3"/>
</dbReference>
<dbReference type="Pfam" id="PF12874">
    <property type="entry name" value="zf-met"/>
    <property type="match status" value="3"/>
</dbReference>
<name>A0A6G1CHP9_9ORYZ</name>
<dbReference type="Proteomes" id="UP000479710">
    <property type="component" value="Unassembled WGS sequence"/>
</dbReference>
<feature type="region of interest" description="Disordered" evidence="1">
    <location>
        <begin position="292"/>
        <end position="315"/>
    </location>
</feature>
<organism evidence="4 5">
    <name type="scientific">Oryza meyeriana var. granulata</name>
    <dbReference type="NCBI Taxonomy" id="110450"/>
    <lineage>
        <taxon>Eukaryota</taxon>
        <taxon>Viridiplantae</taxon>
        <taxon>Streptophyta</taxon>
        <taxon>Embryophyta</taxon>
        <taxon>Tracheophyta</taxon>
        <taxon>Spermatophyta</taxon>
        <taxon>Magnoliopsida</taxon>
        <taxon>Liliopsida</taxon>
        <taxon>Poales</taxon>
        <taxon>Poaceae</taxon>
        <taxon>BOP clade</taxon>
        <taxon>Oryzoideae</taxon>
        <taxon>Oryzeae</taxon>
        <taxon>Oryzinae</taxon>
        <taxon>Oryza</taxon>
        <taxon>Oryza meyeriana</taxon>
    </lineage>
</organism>
<feature type="region of interest" description="Disordered" evidence="1">
    <location>
        <begin position="195"/>
        <end position="232"/>
    </location>
</feature>
<feature type="domain" description="U1-type" evidence="3">
    <location>
        <begin position="174"/>
        <end position="208"/>
    </location>
</feature>
<dbReference type="GO" id="GO:0003676">
    <property type="term" value="F:nucleic acid binding"/>
    <property type="evidence" value="ECO:0007669"/>
    <property type="project" value="InterPro"/>
</dbReference>
<evidence type="ECO:0000313" key="5">
    <source>
        <dbReference type="Proteomes" id="UP000479710"/>
    </source>
</evidence>
<dbReference type="InterPro" id="IPR013087">
    <property type="entry name" value="Znf_C2H2_type"/>
</dbReference>
<gene>
    <name evidence="4" type="ORF">E2562_021355</name>
</gene>
<dbReference type="InterPro" id="IPR003604">
    <property type="entry name" value="Matrin/U1-like-C_Znf_C2H2"/>
</dbReference>
<accession>A0A6G1CHP9</accession>
<sequence length="624" mass="66616">MEFRFRAGDERSRSPRPPPTASSGSTRDLPAKEDGLGEDGGAEDYGGDSDVATWRQPSPAAAAASAGDDELRRAKKEKIRERILREEAEHWELEAEVRRELMEQIFPLLRRSGTNAATRTGAAPSTGTTALQCVQADSKANASASAAILPAKRKNPAAAMASAVSAATSSKRPKTDLTCAVCGITSTSEKAMQDHLNGKGHKKKAAATAPAQPPEQEKEEDAAPAAMMPASDGGFRPTKLSMLTSACVMYEMLQMDGYLLCEDCNVRTPDRVTMMCHLEGGKHVSKAMKLKQQAGKPPAPVPAPPKKGVKESATSVSAAYGDPEMVLVEIDGEPRAMRRLEGFLLCDICDVKAPSVSVMQSHLAGRKHKSTVAGKAKAEAAVSMAGKVGGKLEVQEKGAMAEEHVATNVADAPGEKAKKVASPVPAGSPDDVFEEDFIGTVDDEHHVVMRISEFLDCTSYNVRATSKSDMRLYLAGRKHKIRSMTEKVAMAMVNARSKGQQAAPLPAPRGDDAQADGSMAPIEVNQPAKTRYSAPPAAAEANSTTAAAATSQQVKIQVEGRMFVLLRQANGALLCEPCGERCSGKTDMVLHLYTREHWDKCGVRRPEVERKKPAAVAPPRNGWE</sequence>
<feature type="compositionally biased region" description="Acidic residues" evidence="1">
    <location>
        <begin position="36"/>
        <end position="47"/>
    </location>
</feature>
<feature type="region of interest" description="Disordered" evidence="1">
    <location>
        <begin position="1"/>
        <end position="72"/>
    </location>
</feature>
<evidence type="ECO:0000256" key="1">
    <source>
        <dbReference type="SAM" id="MobiDB-lite"/>
    </source>
</evidence>